<accession>A8S0L7</accession>
<comment type="caution">
    <text evidence="1">The sequence shown here is derived from an EMBL/GenBank/DDBJ whole genome shotgun (WGS) entry which is preliminary data.</text>
</comment>
<gene>
    <name evidence="1" type="ORF">CLOBOL_05709</name>
</gene>
<reference evidence="1 2" key="2">
    <citation type="submission" date="2007-09" db="EMBL/GenBank/DDBJ databases">
        <title>Draft genome sequence of Clostridium bolteae (ATCC BAA-613).</title>
        <authorList>
            <person name="Sudarsanam P."/>
            <person name="Ley R."/>
            <person name="Guruge J."/>
            <person name="Turnbaugh P.J."/>
            <person name="Mahowald M."/>
            <person name="Liep D."/>
            <person name="Gordon J."/>
        </authorList>
    </citation>
    <scope>NUCLEOTIDE SEQUENCE [LARGE SCALE GENOMIC DNA]</scope>
    <source>
        <strain evidence="2">ATCC BAA-613 / DSM 15670 / CCUG 46953 / JCM 12243 / WAL 16351</strain>
    </source>
</reference>
<dbReference type="Proteomes" id="UP000005396">
    <property type="component" value="Unassembled WGS sequence"/>
</dbReference>
<dbReference type="HOGENOM" id="CLU_3005997_0_0_9"/>
<evidence type="ECO:0008006" key="3">
    <source>
        <dbReference type="Google" id="ProtNLM"/>
    </source>
</evidence>
<dbReference type="RefSeq" id="WP_002578632.1">
    <property type="nucleotide sequence ID" value="NZ_DS480697.1"/>
</dbReference>
<name>A8S0L7_ENTBW</name>
<dbReference type="PaxDb" id="411902-CLOBOL_05709"/>
<dbReference type="EMBL" id="ABCC02000042">
    <property type="protein sequence ID" value="EDP14102.1"/>
    <property type="molecule type" value="Genomic_DNA"/>
</dbReference>
<evidence type="ECO:0000313" key="2">
    <source>
        <dbReference type="Proteomes" id="UP000005396"/>
    </source>
</evidence>
<organism evidence="1 2">
    <name type="scientific">Enterocloster bolteae (strain ATCC BAA-613 / DSM 15670 / CCUG 46953 / JCM 12243 / WAL 16351)</name>
    <name type="common">Clostridium bolteae</name>
    <dbReference type="NCBI Taxonomy" id="411902"/>
    <lineage>
        <taxon>Bacteria</taxon>
        <taxon>Bacillati</taxon>
        <taxon>Bacillota</taxon>
        <taxon>Clostridia</taxon>
        <taxon>Lachnospirales</taxon>
        <taxon>Lachnospiraceae</taxon>
        <taxon>Enterocloster</taxon>
    </lineage>
</organism>
<reference evidence="1 2" key="1">
    <citation type="submission" date="2007-08" db="EMBL/GenBank/DDBJ databases">
        <authorList>
            <person name="Fulton L."/>
            <person name="Clifton S."/>
            <person name="Fulton B."/>
            <person name="Xu J."/>
            <person name="Minx P."/>
            <person name="Pepin K.H."/>
            <person name="Johnson M."/>
            <person name="Thiruvilangam P."/>
            <person name="Bhonagiri V."/>
            <person name="Nash W.E."/>
            <person name="Mardis E.R."/>
            <person name="Wilson R.K."/>
        </authorList>
    </citation>
    <scope>NUCLEOTIDE SEQUENCE [LARGE SCALE GENOMIC DNA]</scope>
    <source>
        <strain evidence="2">ATCC BAA-613 / DSM 15670 / CCUG 46953 / JCM 12243 / WAL 16351</strain>
    </source>
</reference>
<sequence>MNKKDLEVSSSEMEMLVKIYRNLSEPRRSILVMGGNLLLASQNAECNTKNGPRKAG</sequence>
<proteinExistence type="predicted"/>
<dbReference type="AlphaFoldDB" id="A8S0L7"/>
<evidence type="ECO:0000313" key="1">
    <source>
        <dbReference type="EMBL" id="EDP14102.1"/>
    </source>
</evidence>
<protein>
    <recommendedName>
        <fullName evidence="3">MarR family transcriptional regulator</fullName>
    </recommendedName>
</protein>